<name>A0A4R8RSU4_COLTR</name>
<dbReference type="AlphaFoldDB" id="A0A4R8RSU4"/>
<reference evidence="3 4" key="1">
    <citation type="submission" date="2018-12" db="EMBL/GenBank/DDBJ databases">
        <title>Genome sequence and assembly of Colletotrichum trifolii.</title>
        <authorList>
            <person name="Gan P."/>
            <person name="Shirasu K."/>
        </authorList>
    </citation>
    <scope>NUCLEOTIDE SEQUENCE [LARGE SCALE GENOMIC DNA]</scope>
    <source>
        <strain evidence="3 4">543-2</strain>
    </source>
</reference>
<evidence type="ECO:0000256" key="1">
    <source>
        <dbReference type="SAM" id="MobiDB-lite"/>
    </source>
</evidence>
<dbReference type="Gene3D" id="1.20.1280.50">
    <property type="match status" value="1"/>
</dbReference>
<keyword evidence="4" id="KW-1185">Reference proteome</keyword>
<dbReference type="CDD" id="cd09917">
    <property type="entry name" value="F-box_SF"/>
    <property type="match status" value="1"/>
</dbReference>
<feature type="domain" description="F-box" evidence="2">
    <location>
        <begin position="120"/>
        <end position="166"/>
    </location>
</feature>
<feature type="region of interest" description="Disordered" evidence="1">
    <location>
        <begin position="253"/>
        <end position="286"/>
    </location>
</feature>
<dbReference type="SUPFAM" id="SSF81383">
    <property type="entry name" value="F-box domain"/>
    <property type="match status" value="1"/>
</dbReference>
<dbReference type="STRING" id="5466.A0A4R8RSU4"/>
<dbReference type="Pfam" id="PF12937">
    <property type="entry name" value="F-box-like"/>
    <property type="match status" value="1"/>
</dbReference>
<gene>
    <name evidence="3" type="ORF">CTRI78_v001543</name>
</gene>
<dbReference type="PROSITE" id="PS50181">
    <property type="entry name" value="FBOX"/>
    <property type="match status" value="1"/>
</dbReference>
<protein>
    <recommendedName>
        <fullName evidence="2">F-box domain-containing protein</fullName>
    </recommendedName>
</protein>
<dbReference type="EMBL" id="RYZW01000008">
    <property type="protein sequence ID" value="TDZ72062.1"/>
    <property type="molecule type" value="Genomic_DNA"/>
</dbReference>
<comment type="caution">
    <text evidence="3">The sequence shown here is derived from an EMBL/GenBank/DDBJ whole genome shotgun (WGS) entry which is preliminary data.</text>
</comment>
<dbReference type="Proteomes" id="UP000295703">
    <property type="component" value="Unassembled WGS sequence"/>
</dbReference>
<evidence type="ECO:0000259" key="2">
    <source>
        <dbReference type="PROSITE" id="PS50181"/>
    </source>
</evidence>
<dbReference type="InterPro" id="IPR036047">
    <property type="entry name" value="F-box-like_dom_sf"/>
</dbReference>
<evidence type="ECO:0000313" key="3">
    <source>
        <dbReference type="EMBL" id="TDZ72062.1"/>
    </source>
</evidence>
<accession>A0A4R8RSU4</accession>
<feature type="region of interest" description="Disordered" evidence="1">
    <location>
        <begin position="338"/>
        <end position="375"/>
    </location>
</feature>
<feature type="compositionally biased region" description="Polar residues" evidence="1">
    <location>
        <begin position="355"/>
        <end position="370"/>
    </location>
</feature>
<organism evidence="3 4">
    <name type="scientific">Colletotrichum trifolii</name>
    <dbReference type="NCBI Taxonomy" id="5466"/>
    <lineage>
        <taxon>Eukaryota</taxon>
        <taxon>Fungi</taxon>
        <taxon>Dikarya</taxon>
        <taxon>Ascomycota</taxon>
        <taxon>Pezizomycotina</taxon>
        <taxon>Sordariomycetes</taxon>
        <taxon>Hypocreomycetidae</taxon>
        <taxon>Glomerellales</taxon>
        <taxon>Glomerellaceae</taxon>
        <taxon>Colletotrichum</taxon>
        <taxon>Colletotrichum orbiculare species complex</taxon>
    </lineage>
</organism>
<evidence type="ECO:0000313" key="4">
    <source>
        <dbReference type="Proteomes" id="UP000295703"/>
    </source>
</evidence>
<sequence length="427" mass="48116">MDPETTDLAIEAGGLRLSAEPDMRRAATDTSLNMETCAGSGDVQPPSMPIQAAEAIADDNDGADAIQNHQTSEARAEATKAVTDSDRVTASGNLKIRSKRTERLKKKMLKKMSKRTVSDAAHVLHLPNEVLLSIATLLRPSDLFRLSRTCSVLHDLVWHNQTFLAREMIAARYSTIEKCFKLPVPLAEVDSSFHQPLKHPSRIEALAIHRRYRHIPVADHDLICTCLTCVLRWNGLCNVVDFSYWQTPLDKGEPMPAFPRNRDPKQEESDADEMLNVPPQKPHLMSIPYTTSELTPRMHRTIVDNTNSIVSKALDSPLVHASILECHLKNTVAAIRRQASNKSNQRKHYPMTDAQAASETDDFLNSNGPSTPDLPFSRDNYDFLEVLMPARTWIKERQAWAYVPDELHERDLEWLAKRWTESSEKAS</sequence>
<dbReference type="InterPro" id="IPR001810">
    <property type="entry name" value="F-box_dom"/>
</dbReference>
<proteinExistence type="predicted"/>